<gene>
    <name evidence="10" type="ORF">NTH_04271</name>
</gene>
<keyword evidence="4" id="KW-1134">Transmembrane beta strand</keyword>
<evidence type="ECO:0000313" key="11">
    <source>
        <dbReference type="Proteomes" id="UP001342418"/>
    </source>
</evidence>
<dbReference type="InterPro" id="IPR003423">
    <property type="entry name" value="OMP_efflux"/>
</dbReference>
<proteinExistence type="inferred from homology"/>
<evidence type="ECO:0000256" key="8">
    <source>
        <dbReference type="SAM" id="MobiDB-lite"/>
    </source>
</evidence>
<keyword evidence="7" id="KW-0998">Cell outer membrane</keyword>
<dbReference type="Gene3D" id="1.20.1600.10">
    <property type="entry name" value="Outer membrane efflux proteins (OEP)"/>
    <property type="match status" value="1"/>
</dbReference>
<feature type="region of interest" description="Disordered" evidence="8">
    <location>
        <begin position="29"/>
        <end position="67"/>
    </location>
</feature>
<keyword evidence="6" id="KW-0472">Membrane</keyword>
<evidence type="ECO:0000256" key="3">
    <source>
        <dbReference type="ARBA" id="ARBA00022448"/>
    </source>
</evidence>
<keyword evidence="5" id="KW-0812">Transmembrane</keyword>
<keyword evidence="10" id="KW-0614">Plasmid</keyword>
<evidence type="ECO:0000256" key="2">
    <source>
        <dbReference type="ARBA" id="ARBA00007613"/>
    </source>
</evidence>
<name>A0ABY5MQL2_9HYPH</name>
<dbReference type="SUPFAM" id="SSF56954">
    <property type="entry name" value="Outer membrane efflux proteins (OEP)"/>
    <property type="match status" value="1"/>
</dbReference>
<protein>
    <recommendedName>
        <fullName evidence="12">TolC family protein</fullName>
    </recommendedName>
</protein>
<geneLocation type="plasmid" evidence="10 11">
    <name>p1536_1</name>
</geneLocation>
<comment type="subcellular location">
    <subcellularLocation>
        <location evidence="1">Cell outer membrane</location>
    </subcellularLocation>
</comment>
<evidence type="ECO:0000256" key="4">
    <source>
        <dbReference type="ARBA" id="ARBA00022452"/>
    </source>
</evidence>
<evidence type="ECO:0000313" key="10">
    <source>
        <dbReference type="EMBL" id="UUP19757.1"/>
    </source>
</evidence>
<evidence type="ECO:0000256" key="1">
    <source>
        <dbReference type="ARBA" id="ARBA00004442"/>
    </source>
</evidence>
<evidence type="ECO:0000256" key="7">
    <source>
        <dbReference type="ARBA" id="ARBA00023237"/>
    </source>
</evidence>
<dbReference type="PANTHER" id="PTHR30026:SF22">
    <property type="entry name" value="OUTER MEMBRANE EFFLUX PROTEIN"/>
    <property type="match status" value="1"/>
</dbReference>
<keyword evidence="3" id="KW-0813">Transport</keyword>
<dbReference type="Pfam" id="PF02321">
    <property type="entry name" value="OEP"/>
    <property type="match status" value="1"/>
</dbReference>
<feature type="chain" id="PRO_5045700650" description="TolC family protein" evidence="9">
    <location>
        <begin position="22"/>
        <end position="466"/>
    </location>
</feature>
<evidence type="ECO:0008006" key="12">
    <source>
        <dbReference type="Google" id="ProtNLM"/>
    </source>
</evidence>
<organism evidence="10 11">
    <name type="scientific">Nitratireductor thuwali</name>
    <dbReference type="NCBI Taxonomy" id="2267699"/>
    <lineage>
        <taxon>Bacteria</taxon>
        <taxon>Pseudomonadati</taxon>
        <taxon>Pseudomonadota</taxon>
        <taxon>Alphaproteobacteria</taxon>
        <taxon>Hyphomicrobiales</taxon>
        <taxon>Phyllobacteriaceae</taxon>
        <taxon>Nitratireductor</taxon>
    </lineage>
</organism>
<keyword evidence="11" id="KW-1185">Reference proteome</keyword>
<comment type="similarity">
    <text evidence="2">Belongs to the outer membrane factor (OMF) (TC 1.B.17) family.</text>
</comment>
<dbReference type="PANTHER" id="PTHR30026">
    <property type="entry name" value="OUTER MEMBRANE PROTEIN TOLC"/>
    <property type="match status" value="1"/>
</dbReference>
<dbReference type="Proteomes" id="UP001342418">
    <property type="component" value="Plasmid p1536_1"/>
</dbReference>
<sequence>MASFGIFRVPPAFLASLVFFAGCAGSPPPGETGNRKEPSIQLSSTTGPAHEAPYRTVRSSQKRGPASPDMAALLKRFPVNGSAPLRPIVLSALDRGAEVKAAALSLESQEANVSAAWSGYLPVVSSRVDYDPKDTRRGVRGQVEVSQKLVDWGGTAARVAEARAARDAAAEVHRQRQDQVALEAIAGYIDIRQFQRKIAVANDDIEALSRIAALAGERLEAGASDASERDLVRLRLDEARSVLEQERSNLAQALAAYRNRVGLSIDEAEALPYQADIFDGLDVEDLVAQAPSVVTRTLEAAGREEAAKAEQRALLPGVNAIATISTNRDFDDVDTTIGLRLQGPTFTGFSNFQRVEAARQAAAASRWTAETERNTLLRKVKSQIERVPFLDRQIRSIEKQIANAIELRGIYERQFVSAERSITDLLSVQSNVKDLLVRREDLMREAVNNQYVTLSDVGLLRAAVGL</sequence>
<evidence type="ECO:0000256" key="5">
    <source>
        <dbReference type="ARBA" id="ARBA00022692"/>
    </source>
</evidence>
<dbReference type="InterPro" id="IPR051906">
    <property type="entry name" value="TolC-like"/>
</dbReference>
<evidence type="ECO:0000256" key="6">
    <source>
        <dbReference type="ARBA" id="ARBA00023136"/>
    </source>
</evidence>
<reference evidence="10 11" key="1">
    <citation type="submission" date="2018-07" db="EMBL/GenBank/DDBJ databases">
        <title>Genome sequence of Nitratireductor thuwali#1536.</title>
        <authorList>
            <person name="Michoud G."/>
            <person name="Merlino G."/>
            <person name="Sefrji F.O."/>
            <person name="Daffonchio D."/>
        </authorList>
    </citation>
    <scope>NUCLEOTIDE SEQUENCE [LARGE SCALE GENOMIC DNA]</scope>
    <source>
        <strain evidence="10 11">Nit1536</strain>
        <plasmid evidence="10 11">p1536_1</plasmid>
    </source>
</reference>
<feature type="signal peptide" evidence="9">
    <location>
        <begin position="1"/>
        <end position="21"/>
    </location>
</feature>
<evidence type="ECO:0000256" key="9">
    <source>
        <dbReference type="SAM" id="SignalP"/>
    </source>
</evidence>
<keyword evidence="9" id="KW-0732">Signal</keyword>
<accession>A0ABY5MQL2</accession>
<dbReference type="EMBL" id="CP030942">
    <property type="protein sequence ID" value="UUP19757.1"/>
    <property type="molecule type" value="Genomic_DNA"/>
</dbReference>